<evidence type="ECO:0000256" key="1">
    <source>
        <dbReference type="SAM" id="Phobius"/>
    </source>
</evidence>
<protein>
    <submittedName>
        <fullName evidence="3">NTPase, KAP family P-loop domain containing 1</fullName>
    </submittedName>
</protein>
<dbReference type="Ensembl" id="ENSPKIT00000013003.1">
    <property type="protein sequence ID" value="ENSPKIP00000032145.1"/>
    <property type="gene ID" value="ENSPKIG00000012354.1"/>
</dbReference>
<keyword evidence="4" id="KW-1185">Reference proteome</keyword>
<keyword evidence="1" id="KW-0472">Membrane</keyword>
<dbReference type="InterPro" id="IPR011646">
    <property type="entry name" value="KAP_P-loop"/>
</dbReference>
<name>A0A3B3SPB0_9TELE</name>
<feature type="transmembrane region" description="Helical" evidence="1">
    <location>
        <begin position="170"/>
        <end position="191"/>
    </location>
</feature>
<feature type="transmembrane region" description="Helical" evidence="1">
    <location>
        <begin position="211"/>
        <end position="231"/>
    </location>
</feature>
<organism evidence="3 4">
    <name type="scientific">Paramormyrops kingsleyae</name>
    <dbReference type="NCBI Taxonomy" id="1676925"/>
    <lineage>
        <taxon>Eukaryota</taxon>
        <taxon>Metazoa</taxon>
        <taxon>Chordata</taxon>
        <taxon>Craniata</taxon>
        <taxon>Vertebrata</taxon>
        <taxon>Euteleostomi</taxon>
        <taxon>Actinopterygii</taxon>
        <taxon>Neopterygii</taxon>
        <taxon>Teleostei</taxon>
        <taxon>Osteoglossocephala</taxon>
        <taxon>Osteoglossomorpha</taxon>
        <taxon>Osteoglossiformes</taxon>
        <taxon>Mormyridae</taxon>
        <taxon>Paramormyrops</taxon>
    </lineage>
</organism>
<accession>A0A3B3SPB0</accession>
<proteinExistence type="predicted"/>
<dbReference type="CTD" id="284353"/>
<keyword evidence="1" id="KW-1133">Transmembrane helix</keyword>
<dbReference type="AlphaFoldDB" id="A0A3B3SPB0"/>
<evidence type="ECO:0000313" key="3">
    <source>
        <dbReference type="Ensembl" id="ENSPKIP00000032145.1"/>
    </source>
</evidence>
<reference evidence="3" key="1">
    <citation type="submission" date="2025-08" db="UniProtKB">
        <authorList>
            <consortium name="Ensembl"/>
        </authorList>
    </citation>
    <scope>IDENTIFICATION</scope>
</reference>
<dbReference type="InterPro" id="IPR052754">
    <property type="entry name" value="NTPase_KAP_P-loop"/>
</dbReference>
<dbReference type="PANTHER" id="PTHR22674">
    <property type="entry name" value="NTPASE, KAP FAMILY P-LOOP DOMAIN-CONTAINING 1"/>
    <property type="match status" value="1"/>
</dbReference>
<dbReference type="STRING" id="1676925.ENSPKIP00000032145"/>
<dbReference type="GeneTree" id="ENSGT00650000093443"/>
<evidence type="ECO:0000259" key="2">
    <source>
        <dbReference type="Pfam" id="PF07693"/>
    </source>
</evidence>
<evidence type="ECO:0000313" key="4">
    <source>
        <dbReference type="Proteomes" id="UP000261540"/>
    </source>
</evidence>
<feature type="domain" description="KAP NTPase" evidence="2">
    <location>
        <begin position="44"/>
        <end position="374"/>
    </location>
</feature>
<dbReference type="KEGG" id="pki:111850206"/>
<dbReference type="Proteomes" id="UP000261540">
    <property type="component" value="Unplaced"/>
</dbReference>
<keyword evidence="1" id="KW-0812">Transmembrane</keyword>
<sequence>MKMTEEPPSDSVYAYALSKTLSRVPAPATVGLYSSCHSRIHMVLKSIESQMTKEAQENEHQNHRQSVADLFKVIFRLLFYQPVDRLDTKGNQRPKPARYIFVRFSAWHFAGSDILWAALVMRLYEAFHENFGKFLLSLYRVTQYTTPMNRIVSRCGTLEWRSKKCCCIPLWLFTLFVLLGILVGFPLIFCFSKEHMDAQDSNIELHTIQSFLIGIIGLPATYVISSVFLIVKNIFYNQYVNIKKMMDNEKVSSQLGFMNEVKKEMEILSYFISFMETFEKKKIRVVLEITHLDRCNPRRIVGVLDAINILLSDEGSPFISMLAVNPEVLAEQLNYAESCFSKEDRAHSFLNRLVTLAFTIPELCDSSKRNIIKRISSGHLELPDDIEDKPLSSSFEKYSEECHVILTERKDPEINLNEKDTENLIESVFQCIRDKCIFRKYIMGDTMSIRRIITSVRMSIIIMKTLGHDLPSAEHTAAWVVLANQWPCRLSWILQCMEDDKQNAEINQQSFDTSKTLWQVFSESRVELYMIRDRVRPLLEQDGDPELFEMFLKVNFTFTINDANRLKLSTVNLDHSIQRQLARIKGMSSLKDTVSQKTPIPLPVKAVINMSMEDICGELKKLKLPDLYVERVQKNMLDGCALVYSDNSEIQKMLEMPLGHWTAFAIHFLGVTPPAPSCLIAGEDKADVASPKSHISICSESSHIYRS</sequence>
<dbReference type="Pfam" id="PF07693">
    <property type="entry name" value="KAP_NTPase"/>
    <property type="match status" value="1"/>
</dbReference>
<reference evidence="3" key="2">
    <citation type="submission" date="2025-09" db="UniProtKB">
        <authorList>
            <consortium name="Ensembl"/>
        </authorList>
    </citation>
    <scope>IDENTIFICATION</scope>
</reference>
<dbReference type="OrthoDB" id="10015264at2759"/>
<dbReference type="PANTHER" id="PTHR22674:SF6">
    <property type="entry name" value="NTPASE KAP FAMILY P-LOOP DOMAIN-CONTAINING PROTEIN 1"/>
    <property type="match status" value="1"/>
</dbReference>